<dbReference type="EMBL" id="UINC01075051">
    <property type="protein sequence ID" value="SVC12861.1"/>
    <property type="molecule type" value="Genomic_DNA"/>
</dbReference>
<feature type="non-terminal residue" evidence="2">
    <location>
        <position position="1"/>
    </location>
</feature>
<evidence type="ECO:0000256" key="1">
    <source>
        <dbReference type="SAM" id="Phobius"/>
    </source>
</evidence>
<proteinExistence type="predicted"/>
<gene>
    <name evidence="2" type="ORF">METZ01_LOCUS265715</name>
</gene>
<name>A0A382JQH4_9ZZZZ</name>
<evidence type="ECO:0000313" key="2">
    <source>
        <dbReference type="EMBL" id="SVC12861.1"/>
    </source>
</evidence>
<keyword evidence="1" id="KW-1133">Transmembrane helix</keyword>
<accession>A0A382JQH4</accession>
<dbReference type="AlphaFoldDB" id="A0A382JQH4"/>
<sequence length="157" mass="17604">RFTKVEFEKRRIEMSVEAIGSIGEILGALAVLVSLIYLAKQIKHSTDVSKVTTYHDGIGQILQSGLNPEFARLAVKIESGENLDPFEKNYSANLATAFIFGHEILYCLYNKGQVDEDLWNNIIVNNIPYLRSDMVLPVAKQRLGSLSEDFVRLIEAS</sequence>
<feature type="transmembrane region" description="Helical" evidence="1">
    <location>
        <begin position="21"/>
        <end position="39"/>
    </location>
</feature>
<protein>
    <submittedName>
        <fullName evidence="2">Uncharacterized protein</fullName>
    </submittedName>
</protein>
<reference evidence="2" key="1">
    <citation type="submission" date="2018-05" db="EMBL/GenBank/DDBJ databases">
        <authorList>
            <person name="Lanie J.A."/>
            <person name="Ng W.-L."/>
            <person name="Kazmierczak K.M."/>
            <person name="Andrzejewski T.M."/>
            <person name="Davidsen T.M."/>
            <person name="Wayne K.J."/>
            <person name="Tettelin H."/>
            <person name="Glass J.I."/>
            <person name="Rusch D."/>
            <person name="Podicherti R."/>
            <person name="Tsui H.-C.T."/>
            <person name="Winkler M.E."/>
        </authorList>
    </citation>
    <scope>NUCLEOTIDE SEQUENCE</scope>
</reference>
<keyword evidence="1" id="KW-0812">Transmembrane</keyword>
<keyword evidence="1" id="KW-0472">Membrane</keyword>
<organism evidence="2">
    <name type="scientific">marine metagenome</name>
    <dbReference type="NCBI Taxonomy" id="408172"/>
    <lineage>
        <taxon>unclassified sequences</taxon>
        <taxon>metagenomes</taxon>
        <taxon>ecological metagenomes</taxon>
    </lineage>
</organism>